<evidence type="ECO:0000313" key="1">
    <source>
        <dbReference type="EMBL" id="KAI3794083.1"/>
    </source>
</evidence>
<sequence>MLESDLGIFQTRILFLMEKITECDTLLMDYRVYKGKYEVVSAKKTGAEKHIEVDFHDKRNLQQEIETLKSEIDDVKMKLKDDLNATVSKMEIPISFFEKLRLQIDYMSLKCLEVAWNQRKDTCRTKK</sequence>
<dbReference type="Proteomes" id="UP001056120">
    <property type="component" value="Linkage Group LG12"/>
</dbReference>
<evidence type="ECO:0000313" key="2">
    <source>
        <dbReference type="Proteomes" id="UP001056120"/>
    </source>
</evidence>
<keyword evidence="2" id="KW-1185">Reference proteome</keyword>
<organism evidence="1 2">
    <name type="scientific">Smallanthus sonchifolius</name>
    <dbReference type="NCBI Taxonomy" id="185202"/>
    <lineage>
        <taxon>Eukaryota</taxon>
        <taxon>Viridiplantae</taxon>
        <taxon>Streptophyta</taxon>
        <taxon>Embryophyta</taxon>
        <taxon>Tracheophyta</taxon>
        <taxon>Spermatophyta</taxon>
        <taxon>Magnoliopsida</taxon>
        <taxon>eudicotyledons</taxon>
        <taxon>Gunneridae</taxon>
        <taxon>Pentapetalae</taxon>
        <taxon>asterids</taxon>
        <taxon>campanulids</taxon>
        <taxon>Asterales</taxon>
        <taxon>Asteraceae</taxon>
        <taxon>Asteroideae</taxon>
        <taxon>Heliantheae alliance</taxon>
        <taxon>Millerieae</taxon>
        <taxon>Smallanthus</taxon>
    </lineage>
</organism>
<reference evidence="1 2" key="2">
    <citation type="journal article" date="2022" name="Mol. Ecol. Resour.">
        <title>The genomes of chicory, endive, great burdock and yacon provide insights into Asteraceae paleo-polyploidization history and plant inulin production.</title>
        <authorList>
            <person name="Fan W."/>
            <person name="Wang S."/>
            <person name="Wang H."/>
            <person name="Wang A."/>
            <person name="Jiang F."/>
            <person name="Liu H."/>
            <person name="Zhao H."/>
            <person name="Xu D."/>
            <person name="Zhang Y."/>
        </authorList>
    </citation>
    <scope>NUCLEOTIDE SEQUENCE [LARGE SCALE GENOMIC DNA]</scope>
    <source>
        <strain evidence="2">cv. Yunnan</strain>
        <tissue evidence="1">Leaves</tissue>
    </source>
</reference>
<gene>
    <name evidence="1" type="ORF">L1987_36708</name>
</gene>
<dbReference type="EMBL" id="CM042029">
    <property type="protein sequence ID" value="KAI3794083.1"/>
    <property type="molecule type" value="Genomic_DNA"/>
</dbReference>
<reference evidence="2" key="1">
    <citation type="journal article" date="2022" name="Mol. Ecol. Resour.">
        <title>The genomes of chicory, endive, great burdock and yacon provide insights into Asteraceae palaeo-polyploidization history and plant inulin production.</title>
        <authorList>
            <person name="Fan W."/>
            <person name="Wang S."/>
            <person name="Wang H."/>
            <person name="Wang A."/>
            <person name="Jiang F."/>
            <person name="Liu H."/>
            <person name="Zhao H."/>
            <person name="Xu D."/>
            <person name="Zhang Y."/>
        </authorList>
    </citation>
    <scope>NUCLEOTIDE SEQUENCE [LARGE SCALE GENOMIC DNA]</scope>
    <source>
        <strain evidence="2">cv. Yunnan</strain>
    </source>
</reference>
<proteinExistence type="predicted"/>
<protein>
    <submittedName>
        <fullName evidence="1">Uncharacterized protein</fullName>
    </submittedName>
</protein>
<accession>A0ACB9HF61</accession>
<name>A0ACB9HF61_9ASTR</name>
<comment type="caution">
    <text evidence="1">The sequence shown here is derived from an EMBL/GenBank/DDBJ whole genome shotgun (WGS) entry which is preliminary data.</text>
</comment>